<dbReference type="InterPro" id="IPR029459">
    <property type="entry name" value="EFTU-type"/>
</dbReference>
<keyword evidence="4" id="KW-0648">Protein biosynthesis</keyword>
<dbReference type="Gene3D" id="2.40.30.10">
    <property type="entry name" value="Translation factors"/>
    <property type="match status" value="2"/>
</dbReference>
<keyword evidence="2" id="KW-0396">Initiation factor</keyword>
<comment type="similarity">
    <text evidence="1">Belongs to the TRAFAC class translation factor GTPase superfamily. Classic translation factor GTPase family. IF-2 subfamily.</text>
</comment>
<dbReference type="PRINTS" id="PR00315">
    <property type="entry name" value="ELONGATNFCT"/>
</dbReference>
<gene>
    <name evidence="7" type="ORF">crov113</name>
</gene>
<organismHost>
    <name type="scientific">Cafeteria roenbergensis</name>
    <name type="common">Marine flagellate</name>
    <dbReference type="NCBI Taxonomy" id="33653"/>
</organismHost>
<reference evidence="7 8" key="1">
    <citation type="journal article" date="2010" name="Proc. Natl. Acad. Sci. U.S.A.">
        <title>Giant virus with a remarkable complement of genes infects marine zooplankton.</title>
        <authorList>
            <person name="Fischer M.G."/>
            <person name="Allen M.J."/>
            <person name="Wilson W.H."/>
            <person name="Suttle C.A."/>
        </authorList>
    </citation>
    <scope>NUCLEOTIDE SEQUENCE [LARGE SCALE GENOMIC DNA]</scope>
    <source>
        <strain evidence="7 8">BV-PW1</strain>
    </source>
</reference>
<proteinExistence type="inferred from homology"/>
<feature type="domain" description="Tr-type G" evidence="6">
    <location>
        <begin position="21"/>
        <end position="238"/>
    </location>
</feature>
<dbReference type="GO" id="GO:0005525">
    <property type="term" value="F:GTP binding"/>
    <property type="evidence" value="ECO:0007669"/>
    <property type="project" value="UniProtKB-KW"/>
</dbReference>
<protein>
    <submittedName>
        <fullName evidence="7">Putative eIF-2/eIF-5B</fullName>
    </submittedName>
</protein>
<dbReference type="FunFam" id="3.40.50.300:FF:000112">
    <property type="entry name" value="Eukaryotic translation initiation factor 5B"/>
    <property type="match status" value="1"/>
</dbReference>
<dbReference type="PANTHER" id="PTHR43381:SF4">
    <property type="entry name" value="EUKARYOTIC TRANSLATION INITIATION FACTOR 5B"/>
    <property type="match status" value="1"/>
</dbReference>
<name>E3T4N3_CROVB</name>
<dbReference type="Pfam" id="PF14578">
    <property type="entry name" value="GTP_EFTU_D4"/>
    <property type="match status" value="1"/>
</dbReference>
<keyword evidence="3" id="KW-0547">Nucleotide-binding</keyword>
<accession>E3T4N3</accession>
<dbReference type="Gene3D" id="3.40.50.300">
    <property type="entry name" value="P-loop containing nucleotide triphosphate hydrolases"/>
    <property type="match status" value="1"/>
</dbReference>
<dbReference type="PANTHER" id="PTHR43381">
    <property type="entry name" value="TRANSLATION INITIATION FACTOR IF-2-RELATED"/>
    <property type="match status" value="1"/>
</dbReference>
<dbReference type="InterPro" id="IPR005225">
    <property type="entry name" value="Small_GTP-bd"/>
</dbReference>
<organism evidence="7 8">
    <name type="scientific">Cafeteria roenbergensis virus (strain BV-PW1)</name>
    <name type="common">CroV</name>
    <dbReference type="NCBI Taxonomy" id="693272"/>
    <lineage>
        <taxon>Viruses</taxon>
        <taxon>Varidnaviria</taxon>
        <taxon>Bamfordvirae</taxon>
        <taxon>Nucleocytoviricota</taxon>
        <taxon>Megaviricetes</taxon>
        <taxon>Imitervirales</taxon>
        <taxon>Mimiviridae</taxon>
        <taxon>Aliimimivirinae</taxon>
        <taxon>Rheavirus</taxon>
        <taxon>Rheavirus sinusmexicani</taxon>
    </lineage>
</organism>
<dbReference type="NCBIfam" id="TIGR00231">
    <property type="entry name" value="small_GTP"/>
    <property type="match status" value="1"/>
</dbReference>
<dbReference type="EMBL" id="GU244497">
    <property type="protein sequence ID" value="ADO67146.1"/>
    <property type="molecule type" value="Genomic_DNA"/>
</dbReference>
<evidence type="ECO:0000313" key="8">
    <source>
        <dbReference type="Proteomes" id="UP000029781"/>
    </source>
</evidence>
<dbReference type="InterPro" id="IPR036925">
    <property type="entry name" value="TIF_IF2_dom3_sf"/>
</dbReference>
<keyword evidence="5" id="KW-0342">GTP-binding</keyword>
<dbReference type="InterPro" id="IPR027417">
    <property type="entry name" value="P-loop_NTPase"/>
</dbReference>
<evidence type="ECO:0000256" key="4">
    <source>
        <dbReference type="ARBA" id="ARBA00022917"/>
    </source>
</evidence>
<dbReference type="Gene3D" id="3.40.50.10050">
    <property type="entry name" value="Translation initiation factor IF- 2, domain 3"/>
    <property type="match status" value="1"/>
</dbReference>
<dbReference type="SUPFAM" id="SSF50447">
    <property type="entry name" value="Translation proteins"/>
    <property type="match status" value="1"/>
</dbReference>
<dbReference type="InterPro" id="IPR000795">
    <property type="entry name" value="T_Tr_GTP-bd_dom"/>
</dbReference>
<keyword evidence="8" id="KW-1185">Reference proteome</keyword>
<dbReference type="PROSITE" id="PS51722">
    <property type="entry name" value="G_TR_2"/>
    <property type="match status" value="1"/>
</dbReference>
<dbReference type="KEGG" id="vg:9887515"/>
<dbReference type="GO" id="GO:0003924">
    <property type="term" value="F:GTPase activity"/>
    <property type="evidence" value="ECO:0007669"/>
    <property type="project" value="InterPro"/>
</dbReference>
<dbReference type="InterPro" id="IPR009000">
    <property type="entry name" value="Transl_B-barrel_sf"/>
</dbReference>
<evidence type="ECO:0000313" key="7">
    <source>
        <dbReference type="EMBL" id="ADO67146.1"/>
    </source>
</evidence>
<evidence type="ECO:0000256" key="1">
    <source>
        <dbReference type="ARBA" id="ARBA00007733"/>
    </source>
</evidence>
<dbReference type="Proteomes" id="UP000029781">
    <property type="component" value="Segment"/>
</dbReference>
<dbReference type="GeneID" id="9887515"/>
<evidence type="ECO:0000256" key="5">
    <source>
        <dbReference type="ARBA" id="ARBA00023134"/>
    </source>
</evidence>
<dbReference type="Pfam" id="PF00009">
    <property type="entry name" value="GTP_EFTU"/>
    <property type="match status" value="1"/>
</dbReference>
<evidence type="ECO:0000259" key="6">
    <source>
        <dbReference type="PROSITE" id="PS51722"/>
    </source>
</evidence>
<evidence type="ECO:0000256" key="3">
    <source>
        <dbReference type="ARBA" id="ARBA00022741"/>
    </source>
</evidence>
<dbReference type="RefSeq" id="YP_003969745.1">
    <property type="nucleotide sequence ID" value="NC_014637.1"/>
</dbReference>
<evidence type="ECO:0000256" key="2">
    <source>
        <dbReference type="ARBA" id="ARBA00022540"/>
    </source>
</evidence>
<dbReference type="InterPro" id="IPR015760">
    <property type="entry name" value="TIF_IF2"/>
</dbReference>
<dbReference type="SUPFAM" id="SSF52540">
    <property type="entry name" value="P-loop containing nucleoside triphosphate hydrolases"/>
    <property type="match status" value="1"/>
</dbReference>
<dbReference type="SUPFAM" id="SSF52156">
    <property type="entry name" value="Initiation factor IF2/eIF5b, domain 3"/>
    <property type="match status" value="1"/>
</dbReference>
<sequence length="614" mass="68823">MKHLISNNILTSDTINITPTLRAPICCIMGHVDAGKTSLLDSIRSSTIANDEAGGITQQIGCTFLPKNYIIKKSNTIKGKFSTENLTIPGLLMIDTPGHEAFFKLRQRGTSMCDIAIIAIDIIEGILPQTKEVIQLLKHNKIPFVIAATKLDKVWGWESIENTILRKSYKKQSKEAINSLEGYIESLKVELKNEGIKSEFYLKNKDPQNTHFIIPINSLQNEGISDLLAIVGYLTTNWMTKKLINKGKLKASIMEFFHDKHLGWIMDVIIVNGTLNVGDTVYVPKIGGVQSVKIKNLLLPSSSVELDKSKSWKSYDSVNGSCGVRVIASDLNNVIAGGHIYHPDDYEKGGAETKALEESTNLFESLPSATEGVILMAETIGALEACCFLFNKETIPIKNYQIGKITDKIITKLSILIEKEEIINKVILYFGKITKDLNKKVIDAGLTLINDEVVYKLIEKYQEFKLKTNKNITQILISQGQVALPVKMKILKDFIFIKGGTKHFLIGTKILFGKIYKGMNLSVTTKDNIIHLGIIESIQKDNEIKDEAVIGDEVCLKISNENHLTLGRQFNEKGIIYSTQTRRSIENLKKYFRNILTKEDWLMVIEQKKIFGII</sequence>